<feature type="transmembrane region" description="Helical" evidence="1">
    <location>
        <begin position="6"/>
        <end position="24"/>
    </location>
</feature>
<keyword evidence="1" id="KW-0812">Transmembrane</keyword>
<dbReference type="Gene3D" id="1.20.1250.20">
    <property type="entry name" value="MFS general substrate transporter like domains"/>
    <property type="match status" value="1"/>
</dbReference>
<protein>
    <submittedName>
        <fullName evidence="2">MFS transporter</fullName>
    </submittedName>
</protein>
<accession>A0A6G3XPQ8</accession>
<keyword evidence="1" id="KW-0472">Membrane</keyword>
<feature type="transmembrane region" description="Helical" evidence="1">
    <location>
        <begin position="232"/>
        <end position="252"/>
    </location>
</feature>
<dbReference type="EMBL" id="JAAGMN010008179">
    <property type="protein sequence ID" value="NEE19808.1"/>
    <property type="molecule type" value="Genomic_DNA"/>
</dbReference>
<dbReference type="InterPro" id="IPR011701">
    <property type="entry name" value="MFS"/>
</dbReference>
<dbReference type="Pfam" id="PF07690">
    <property type="entry name" value="MFS_1"/>
    <property type="match status" value="1"/>
</dbReference>
<feature type="transmembrane region" description="Helical" evidence="1">
    <location>
        <begin position="158"/>
        <end position="176"/>
    </location>
</feature>
<sequence length="383" mass="40915">MTRYTLYSGLYRFFNGVVLLLLNWHIASAQGGGYDALAISTTLSFVPAVFVPPLIRFTPVTGGARMTAAGLTGICLTLLAIAACWSQVHAVVALNFVLWIFFFYLESTWEVWFNDEASGVHGEALRKHSSLTMTVNQVALMVGPLFAPLFTRLIRTEWVLVVCAALFAVVAVLSLGSHRTAATAQEEPETAGPQRAGGVGGLYLLAFLLVWPILGTFNLMLPLEALAHGRSMLTVGVLDMLLGIGMAVAGTFLHRLTKSLDMRWVLTGAAGAVAAAMVTWAVIPVFGAAQMVAVFALGCAFGSLRVLLRAEAAENFSPRQVGAIVANANACSLLLLSAVLAGGRFFSAQIWLAPFALTLLLVLSFHAIRKAQHNRLVPAEVSE</sequence>
<proteinExistence type="predicted"/>
<feature type="transmembrane region" description="Helical" evidence="1">
    <location>
        <begin position="320"/>
        <end position="342"/>
    </location>
</feature>
<evidence type="ECO:0000313" key="2">
    <source>
        <dbReference type="EMBL" id="NEE19808.1"/>
    </source>
</evidence>
<gene>
    <name evidence="2" type="ORF">G3M58_76765</name>
</gene>
<dbReference type="AlphaFoldDB" id="A0A6G3XPQ8"/>
<dbReference type="InterPro" id="IPR036259">
    <property type="entry name" value="MFS_trans_sf"/>
</dbReference>
<dbReference type="GO" id="GO:0022857">
    <property type="term" value="F:transmembrane transporter activity"/>
    <property type="evidence" value="ECO:0007669"/>
    <property type="project" value="InterPro"/>
</dbReference>
<organism evidence="2">
    <name type="scientific">Streptomyces sp. SID7499</name>
    <dbReference type="NCBI Taxonomy" id="2706086"/>
    <lineage>
        <taxon>Bacteria</taxon>
        <taxon>Bacillati</taxon>
        <taxon>Actinomycetota</taxon>
        <taxon>Actinomycetes</taxon>
        <taxon>Kitasatosporales</taxon>
        <taxon>Streptomycetaceae</taxon>
        <taxon>Streptomyces</taxon>
    </lineage>
</organism>
<comment type="caution">
    <text evidence="2">The sequence shown here is derived from an EMBL/GenBank/DDBJ whole genome shotgun (WGS) entry which is preliminary data.</text>
</comment>
<feature type="transmembrane region" description="Helical" evidence="1">
    <location>
        <begin position="348"/>
        <end position="368"/>
    </location>
</feature>
<dbReference type="SUPFAM" id="SSF103473">
    <property type="entry name" value="MFS general substrate transporter"/>
    <property type="match status" value="1"/>
</dbReference>
<feature type="transmembrane region" description="Helical" evidence="1">
    <location>
        <begin position="197"/>
        <end position="220"/>
    </location>
</feature>
<feature type="transmembrane region" description="Helical" evidence="1">
    <location>
        <begin position="264"/>
        <end position="283"/>
    </location>
</feature>
<feature type="transmembrane region" description="Helical" evidence="1">
    <location>
        <begin position="289"/>
        <end position="308"/>
    </location>
</feature>
<feature type="transmembrane region" description="Helical" evidence="1">
    <location>
        <begin position="88"/>
        <end position="105"/>
    </location>
</feature>
<keyword evidence="1" id="KW-1133">Transmembrane helix</keyword>
<reference evidence="2" key="1">
    <citation type="submission" date="2020-01" db="EMBL/GenBank/DDBJ databases">
        <title>Insect and environment-associated Actinomycetes.</title>
        <authorList>
            <person name="Currrie C."/>
            <person name="Chevrette M."/>
            <person name="Carlson C."/>
            <person name="Stubbendieck R."/>
            <person name="Wendt-Pienkowski E."/>
        </authorList>
    </citation>
    <scope>NUCLEOTIDE SEQUENCE</scope>
    <source>
        <strain evidence="2">SID7499</strain>
    </source>
</reference>
<name>A0A6G3XPQ8_9ACTN</name>
<evidence type="ECO:0000256" key="1">
    <source>
        <dbReference type="SAM" id="Phobius"/>
    </source>
</evidence>
<feature type="transmembrane region" description="Helical" evidence="1">
    <location>
        <begin position="63"/>
        <end position="81"/>
    </location>
</feature>
<feature type="transmembrane region" description="Helical" evidence="1">
    <location>
        <begin position="36"/>
        <end position="57"/>
    </location>
</feature>